<evidence type="ECO:0000256" key="1">
    <source>
        <dbReference type="SAM" id="Phobius"/>
    </source>
</evidence>
<keyword evidence="1" id="KW-1133">Transmembrane helix</keyword>
<sequence length="63" mass="7019">MSAEIAEQDGQGQSETGAKLKQIVLHPAAHLKKIEQTFIAAQEEFLYVVFSYILLMSLLNLVN</sequence>
<keyword evidence="2" id="KW-1185">Reference proteome</keyword>
<name>A0A915IEH0_ROMCU</name>
<organism evidence="2 3">
    <name type="scientific">Romanomermis culicivorax</name>
    <name type="common">Nematode worm</name>
    <dbReference type="NCBI Taxonomy" id="13658"/>
    <lineage>
        <taxon>Eukaryota</taxon>
        <taxon>Metazoa</taxon>
        <taxon>Ecdysozoa</taxon>
        <taxon>Nematoda</taxon>
        <taxon>Enoplea</taxon>
        <taxon>Dorylaimia</taxon>
        <taxon>Mermithida</taxon>
        <taxon>Mermithoidea</taxon>
        <taxon>Mermithidae</taxon>
        <taxon>Romanomermis</taxon>
    </lineage>
</organism>
<evidence type="ECO:0000313" key="3">
    <source>
        <dbReference type="WBParaSite" id="nRc.2.0.1.t12574-RA"/>
    </source>
</evidence>
<reference evidence="3" key="1">
    <citation type="submission" date="2022-11" db="UniProtKB">
        <authorList>
            <consortium name="WormBaseParasite"/>
        </authorList>
    </citation>
    <scope>IDENTIFICATION</scope>
</reference>
<protein>
    <submittedName>
        <fullName evidence="3">Uncharacterized protein</fullName>
    </submittedName>
</protein>
<proteinExistence type="predicted"/>
<dbReference type="Proteomes" id="UP000887565">
    <property type="component" value="Unplaced"/>
</dbReference>
<keyword evidence="1" id="KW-0812">Transmembrane</keyword>
<keyword evidence="1" id="KW-0472">Membrane</keyword>
<dbReference type="AlphaFoldDB" id="A0A915IEH0"/>
<dbReference type="WBParaSite" id="nRc.2.0.1.t12574-RA">
    <property type="protein sequence ID" value="nRc.2.0.1.t12574-RA"/>
    <property type="gene ID" value="nRc.2.0.1.g12574"/>
</dbReference>
<feature type="transmembrane region" description="Helical" evidence="1">
    <location>
        <begin position="45"/>
        <end position="62"/>
    </location>
</feature>
<evidence type="ECO:0000313" key="2">
    <source>
        <dbReference type="Proteomes" id="UP000887565"/>
    </source>
</evidence>
<accession>A0A915IEH0</accession>